<reference evidence="2 3" key="1">
    <citation type="submission" date="2023-02" db="EMBL/GenBank/DDBJ databases">
        <title>Gemone sequence of Telluria chitinolytica ACM 3522T.</title>
        <authorList>
            <person name="Frediansyah A."/>
            <person name="Miess H."/>
            <person name="Gross H."/>
        </authorList>
    </citation>
    <scope>NUCLEOTIDE SEQUENCE [LARGE SCALE GENOMIC DNA]</scope>
    <source>
        <strain evidence="2 3">ACM 3522</strain>
    </source>
</reference>
<protein>
    <submittedName>
        <fullName evidence="2">Uncharacterized protein</fullName>
    </submittedName>
</protein>
<dbReference type="EMBL" id="CP119083">
    <property type="protein sequence ID" value="WEF33953.1"/>
    <property type="molecule type" value="Genomic_DNA"/>
</dbReference>
<keyword evidence="1" id="KW-1133">Transmembrane helix</keyword>
<feature type="transmembrane region" description="Helical" evidence="1">
    <location>
        <begin position="55"/>
        <end position="74"/>
    </location>
</feature>
<sequence length="95" mass="10612">MTAATPTERRATQATGTAQAQRARVLPLLFPFLLVVAALVVDGLLFYRANRVPTAVPIGIALALLILLTLKYFWAGGWPRPRAAWWPGRRWRRST</sequence>
<evidence type="ECO:0000256" key="1">
    <source>
        <dbReference type="SAM" id="Phobius"/>
    </source>
</evidence>
<accession>A0ABY8BEW8</accession>
<keyword evidence="1" id="KW-0812">Transmembrane</keyword>
<evidence type="ECO:0000313" key="2">
    <source>
        <dbReference type="EMBL" id="WEF33953.1"/>
    </source>
</evidence>
<keyword evidence="3" id="KW-1185">Reference proteome</keyword>
<feature type="transmembrane region" description="Helical" evidence="1">
    <location>
        <begin position="28"/>
        <end position="49"/>
    </location>
</feature>
<keyword evidence="1" id="KW-0472">Membrane</keyword>
<dbReference type="Proteomes" id="UP001216510">
    <property type="component" value="Chromosome"/>
</dbReference>
<proteinExistence type="predicted"/>
<organism evidence="2 3">
    <name type="scientific">Pseudoduganella chitinolytica</name>
    <dbReference type="NCBI Taxonomy" id="34070"/>
    <lineage>
        <taxon>Bacteria</taxon>
        <taxon>Pseudomonadati</taxon>
        <taxon>Pseudomonadota</taxon>
        <taxon>Betaproteobacteria</taxon>
        <taxon>Burkholderiales</taxon>
        <taxon>Oxalobacteraceae</taxon>
        <taxon>Telluria group</taxon>
        <taxon>Pseudoduganella</taxon>
    </lineage>
</organism>
<evidence type="ECO:0000313" key="3">
    <source>
        <dbReference type="Proteomes" id="UP001216510"/>
    </source>
</evidence>
<name>A0ABY8BEW8_9BURK</name>
<dbReference type="RefSeq" id="WP_277416636.1">
    <property type="nucleotide sequence ID" value="NZ_CP119083.1"/>
</dbReference>
<gene>
    <name evidence="2" type="ORF">PX653_04020</name>
</gene>